<sequence>MVVRVCEVLNASQNKNARSAYLRVLSRPTEQEVAQKVICLLLWLETSMGIDVLNNVAAMAPGDTTLTQVVMEAEAVYSYLLYVHPTLSQLLQVIPTIVALSGGGRLVDFRFFKFHRGVAARGVIVIEDTVAALVFDDNLHAMLRRFPNPVPAPELMAPFVALKRTPSMDSRTVFFAFPGCHPLSSEDIKNYFERRPVFGRCIEHIAMEQPLPGQTAKHGVIVFRTTKPRATPRI</sequence>
<accession>A0A3L6SFM5</accession>
<dbReference type="OrthoDB" id="583642at2759"/>
<dbReference type="Proteomes" id="UP000275267">
    <property type="component" value="Unassembled WGS sequence"/>
</dbReference>
<dbReference type="PANTHER" id="PTHR33527:SF23">
    <property type="entry name" value="RRM DOMAIN-CONTAINING PROTEIN"/>
    <property type="match status" value="1"/>
</dbReference>
<evidence type="ECO:0000313" key="1">
    <source>
        <dbReference type="EMBL" id="RLN19013.1"/>
    </source>
</evidence>
<dbReference type="EMBL" id="PQIB02000005">
    <property type="protein sequence ID" value="RLN19013.1"/>
    <property type="molecule type" value="Genomic_DNA"/>
</dbReference>
<evidence type="ECO:0000313" key="2">
    <source>
        <dbReference type="Proteomes" id="UP000275267"/>
    </source>
</evidence>
<dbReference type="PANTHER" id="PTHR33527">
    <property type="entry name" value="OS07G0274300 PROTEIN"/>
    <property type="match status" value="1"/>
</dbReference>
<comment type="caution">
    <text evidence="1">The sequence shown here is derived from an EMBL/GenBank/DDBJ whole genome shotgun (WGS) entry which is preliminary data.</text>
</comment>
<name>A0A3L6SFM5_PANMI</name>
<reference evidence="2" key="1">
    <citation type="journal article" date="2019" name="Nat. Commun.">
        <title>The genome of broomcorn millet.</title>
        <authorList>
            <person name="Zou C."/>
            <person name="Miki D."/>
            <person name="Li D."/>
            <person name="Tang Q."/>
            <person name="Xiao L."/>
            <person name="Rajput S."/>
            <person name="Deng P."/>
            <person name="Jia W."/>
            <person name="Huang R."/>
            <person name="Zhang M."/>
            <person name="Sun Y."/>
            <person name="Hu J."/>
            <person name="Fu X."/>
            <person name="Schnable P.S."/>
            <person name="Li F."/>
            <person name="Zhang H."/>
            <person name="Feng B."/>
            <person name="Zhu X."/>
            <person name="Liu R."/>
            <person name="Schnable J.C."/>
            <person name="Zhu J.-K."/>
            <person name="Zhang H."/>
        </authorList>
    </citation>
    <scope>NUCLEOTIDE SEQUENCE [LARGE SCALE GENOMIC DNA]</scope>
</reference>
<dbReference type="AlphaFoldDB" id="A0A3L6SFM5"/>
<organism evidence="1 2">
    <name type="scientific">Panicum miliaceum</name>
    <name type="common">Proso millet</name>
    <name type="synonym">Broomcorn millet</name>
    <dbReference type="NCBI Taxonomy" id="4540"/>
    <lineage>
        <taxon>Eukaryota</taxon>
        <taxon>Viridiplantae</taxon>
        <taxon>Streptophyta</taxon>
        <taxon>Embryophyta</taxon>
        <taxon>Tracheophyta</taxon>
        <taxon>Spermatophyta</taxon>
        <taxon>Magnoliopsida</taxon>
        <taxon>Liliopsida</taxon>
        <taxon>Poales</taxon>
        <taxon>Poaceae</taxon>
        <taxon>PACMAD clade</taxon>
        <taxon>Panicoideae</taxon>
        <taxon>Panicodae</taxon>
        <taxon>Paniceae</taxon>
        <taxon>Panicinae</taxon>
        <taxon>Panicum</taxon>
        <taxon>Panicum sect. Panicum</taxon>
    </lineage>
</organism>
<protein>
    <submittedName>
        <fullName evidence="1">Uncharacterized protein</fullName>
    </submittedName>
</protein>
<proteinExistence type="predicted"/>
<keyword evidence="2" id="KW-1185">Reference proteome</keyword>
<gene>
    <name evidence="1" type="ORF">C2845_PM02G20090</name>
</gene>